<reference evidence="1 2" key="1">
    <citation type="journal article" date="2021" name="Sci. Rep.">
        <title>Genome sequencing of the multicellular alga Astrephomene provides insights into convergent evolution of germ-soma differentiation.</title>
        <authorList>
            <person name="Yamashita S."/>
            <person name="Yamamoto K."/>
            <person name="Matsuzaki R."/>
            <person name="Suzuki S."/>
            <person name="Yamaguchi H."/>
            <person name="Hirooka S."/>
            <person name="Minakuchi Y."/>
            <person name="Miyagishima S."/>
            <person name="Kawachi M."/>
            <person name="Toyoda A."/>
            <person name="Nozaki H."/>
        </authorList>
    </citation>
    <scope>NUCLEOTIDE SEQUENCE [LARGE SCALE GENOMIC DNA]</scope>
    <source>
        <strain evidence="1 2">NIES-4017</strain>
    </source>
</reference>
<gene>
    <name evidence="1" type="ORF">Agub_g3157</name>
</gene>
<keyword evidence="2" id="KW-1185">Reference proteome</keyword>
<evidence type="ECO:0000313" key="2">
    <source>
        <dbReference type="Proteomes" id="UP001054857"/>
    </source>
</evidence>
<evidence type="ECO:0000313" key="1">
    <source>
        <dbReference type="EMBL" id="GFR42261.1"/>
    </source>
</evidence>
<dbReference type="EMBL" id="BMAR01000003">
    <property type="protein sequence ID" value="GFR42261.1"/>
    <property type="molecule type" value="Genomic_DNA"/>
</dbReference>
<name>A0AAD3HIX5_9CHLO</name>
<proteinExistence type="predicted"/>
<sequence length="451" mass="46995">MAAPEEDATPRKQYSPEEVLKQLEDIPEDKRTFSASRLLTCLSAQRDCCGAVRALQEKGEAATLADHDMVILLFLKNMYNLVSGLPGALQFDALEDLMARSGILLPFVNGMRLLDQTVVLQLGLPSKEQLCDNIHELIRVAATAIVCFYHYTNYPAHPDFFPSDDAALLFSSLALASCQPGRPGGAGAVAALEEQLAGAGGGVVALREVRWLMHYFRAQLSSLGGSVFLSLGDTQQHSRQLVAQQADLLGLIKAVPENPAGYAYYVRTCLQFQQLAAAKLFAEKGAVVAAKHNAVLYGAILAAQQAIALALAGGGKSSTGSTAGKAAAAPAEGGVAAPDAASSSAVAAASSDSAPPAALVLVGELRGLMEAARGGLEAEKAGLPEVYGDLVVLDPTDSWLLAEKLGPLVAGVPDEGEVLALSGAMYPTRQPTELPRGAVAVKKPQKAEGAK</sequence>
<comment type="caution">
    <text evidence="1">The sequence shown here is derived from an EMBL/GenBank/DDBJ whole genome shotgun (WGS) entry which is preliminary data.</text>
</comment>
<dbReference type="Proteomes" id="UP001054857">
    <property type="component" value="Unassembled WGS sequence"/>
</dbReference>
<accession>A0AAD3HIX5</accession>
<dbReference type="AlphaFoldDB" id="A0AAD3HIX5"/>
<protein>
    <submittedName>
        <fullName evidence="1">Uncharacterized protein</fullName>
    </submittedName>
</protein>
<organism evidence="1 2">
    <name type="scientific">Astrephomene gubernaculifera</name>
    <dbReference type="NCBI Taxonomy" id="47775"/>
    <lineage>
        <taxon>Eukaryota</taxon>
        <taxon>Viridiplantae</taxon>
        <taxon>Chlorophyta</taxon>
        <taxon>core chlorophytes</taxon>
        <taxon>Chlorophyceae</taxon>
        <taxon>CS clade</taxon>
        <taxon>Chlamydomonadales</taxon>
        <taxon>Astrephomenaceae</taxon>
        <taxon>Astrephomene</taxon>
    </lineage>
</organism>